<keyword evidence="3" id="KW-1185">Reference proteome</keyword>
<dbReference type="Gene3D" id="3.10.28.10">
    <property type="entry name" value="Homing endonucleases"/>
    <property type="match status" value="1"/>
</dbReference>
<evidence type="ECO:0000313" key="2">
    <source>
        <dbReference type="EMBL" id="RMZ69699.1"/>
    </source>
</evidence>
<reference evidence="2 3" key="1">
    <citation type="journal article" date="2014" name="PLoS ONE">
        <title>De novo Genome Assembly of the Fungal Plant Pathogen Pyrenophora semeniperda.</title>
        <authorList>
            <person name="Soliai M.M."/>
            <person name="Meyer S.E."/>
            <person name="Udall J.A."/>
            <person name="Elzinga D.E."/>
            <person name="Hermansen R.A."/>
            <person name="Bodily P.M."/>
            <person name="Hart A.A."/>
            <person name="Coleman C.E."/>
        </authorList>
    </citation>
    <scope>NUCLEOTIDE SEQUENCE [LARGE SCALE GENOMIC DNA]</scope>
    <source>
        <strain evidence="2 3">CCB06</strain>
        <tissue evidence="2">Mycelium</tissue>
    </source>
</reference>
<dbReference type="GO" id="GO:0004519">
    <property type="term" value="F:endonuclease activity"/>
    <property type="evidence" value="ECO:0007669"/>
    <property type="project" value="UniProtKB-KW"/>
</dbReference>
<dbReference type="InterPro" id="IPR004860">
    <property type="entry name" value="LAGLIDADG_dom"/>
</dbReference>
<dbReference type="OrthoDB" id="3665149at2759"/>
<keyword evidence="2" id="KW-0255">Endonuclease</keyword>
<keyword evidence="2" id="KW-0378">Hydrolase</keyword>
<evidence type="ECO:0000259" key="1">
    <source>
        <dbReference type="Pfam" id="PF00961"/>
    </source>
</evidence>
<accession>A0A3M7M5L9</accession>
<organism evidence="2 3">
    <name type="scientific">Pyrenophora seminiperda CCB06</name>
    <dbReference type="NCBI Taxonomy" id="1302712"/>
    <lineage>
        <taxon>Eukaryota</taxon>
        <taxon>Fungi</taxon>
        <taxon>Dikarya</taxon>
        <taxon>Ascomycota</taxon>
        <taxon>Pezizomycotina</taxon>
        <taxon>Dothideomycetes</taxon>
        <taxon>Pleosporomycetidae</taxon>
        <taxon>Pleosporales</taxon>
        <taxon>Pleosporineae</taxon>
        <taxon>Pleosporaceae</taxon>
        <taxon>Pyrenophora</taxon>
    </lineage>
</organism>
<dbReference type="PANTHER" id="PTHR36181:SF4">
    <property type="entry name" value="LAGLIDADG ENDONUCLEASE"/>
    <property type="match status" value="1"/>
</dbReference>
<dbReference type="Proteomes" id="UP000265663">
    <property type="component" value="Unassembled WGS sequence"/>
</dbReference>
<sequence>MKVQLMFTITQHTRDEALINSLVNYLKGGLITKSRNSTVFYVSNLKDVNQIIIPFFEKYPFKGAKLLDYLDWCEAARMLQNKEHLTESGLKNLLLLKEKVLTRKQN</sequence>
<dbReference type="EMBL" id="KE747820">
    <property type="protein sequence ID" value="RMZ69699.1"/>
    <property type="molecule type" value="Genomic_DNA"/>
</dbReference>
<dbReference type="SUPFAM" id="SSF55608">
    <property type="entry name" value="Homing endonucleases"/>
    <property type="match status" value="1"/>
</dbReference>
<protein>
    <submittedName>
        <fullName evidence="2">LAGLIDADG endonuclease (Mitochondrion)</fullName>
    </submittedName>
</protein>
<gene>
    <name evidence="2" type="ORF">GMOD_00010394</name>
</gene>
<dbReference type="InterPro" id="IPR027434">
    <property type="entry name" value="Homing_endonucl"/>
</dbReference>
<dbReference type="AlphaFoldDB" id="A0A3M7M5L9"/>
<dbReference type="GO" id="GO:0005739">
    <property type="term" value="C:mitochondrion"/>
    <property type="evidence" value="ECO:0007669"/>
    <property type="project" value="UniProtKB-ARBA"/>
</dbReference>
<feature type="domain" description="Homing endonuclease LAGLIDADG" evidence="1">
    <location>
        <begin position="2"/>
        <end position="75"/>
    </location>
</feature>
<evidence type="ECO:0000313" key="3">
    <source>
        <dbReference type="Proteomes" id="UP000265663"/>
    </source>
</evidence>
<keyword evidence="2" id="KW-0540">Nuclease</keyword>
<dbReference type="PANTHER" id="PTHR36181">
    <property type="entry name" value="INTRON-ENCODED ENDONUCLEASE AI3-RELATED"/>
    <property type="match status" value="1"/>
</dbReference>
<dbReference type="Pfam" id="PF00961">
    <property type="entry name" value="LAGLIDADG_1"/>
    <property type="match status" value="1"/>
</dbReference>
<proteinExistence type="predicted"/>
<dbReference type="InterPro" id="IPR051289">
    <property type="entry name" value="LAGLIDADG_Endonuclease"/>
</dbReference>
<name>A0A3M7M5L9_9PLEO</name>